<gene>
    <name evidence="2" type="ORF">L0F81_28395</name>
</gene>
<feature type="non-terminal residue" evidence="2">
    <location>
        <position position="1"/>
    </location>
</feature>
<organism evidence="2 3">
    <name type="scientific">Streptomyces tricolor</name>
    <dbReference type="NCBI Taxonomy" id="68277"/>
    <lineage>
        <taxon>Bacteria</taxon>
        <taxon>Bacillati</taxon>
        <taxon>Actinomycetota</taxon>
        <taxon>Actinomycetes</taxon>
        <taxon>Kitasatosporales</taxon>
        <taxon>Streptomycetaceae</taxon>
        <taxon>Streptomyces</taxon>
        <taxon>Streptomyces violaceoruber group</taxon>
    </lineage>
</organism>
<dbReference type="Proteomes" id="UP001299012">
    <property type="component" value="Unassembled WGS sequence"/>
</dbReference>
<evidence type="ECO:0000313" key="3">
    <source>
        <dbReference type="Proteomes" id="UP001299012"/>
    </source>
</evidence>
<evidence type="ECO:0000256" key="1">
    <source>
        <dbReference type="SAM" id="MobiDB-lite"/>
    </source>
</evidence>
<keyword evidence="3" id="KW-1185">Reference proteome</keyword>
<evidence type="ECO:0000313" key="2">
    <source>
        <dbReference type="EMBL" id="MCG0067140.1"/>
    </source>
</evidence>
<dbReference type="RefSeq" id="WP_237482149.1">
    <property type="nucleotide sequence ID" value="NZ_JAKKZF010000140.1"/>
</dbReference>
<comment type="caution">
    <text evidence="2">The sequence shown here is derived from an EMBL/GenBank/DDBJ whole genome shotgun (WGS) entry which is preliminary data.</text>
</comment>
<proteinExistence type="predicted"/>
<dbReference type="Gene3D" id="3.20.20.140">
    <property type="entry name" value="Metal-dependent hydrolases"/>
    <property type="match status" value="1"/>
</dbReference>
<feature type="compositionally biased region" description="Gly residues" evidence="1">
    <location>
        <begin position="1"/>
        <end position="16"/>
    </location>
</feature>
<name>A0ABS9JNJ5_9ACTN</name>
<sequence length="182" mass="18520">GGSVRGGGRAVRGGRGWLPAMGDSDAHRDPDVVGTPQTVVLADALTREAILAGLRAGRSYVAESRHVSLVFSVTADGGEEAGIGERLAVGDDTPVTVRLEVSGAPRCAVRLVTDQGVVHTGGPLPVSGSGTVEWRTSPARAAYVRAEVRHETALGPVPGAMAALTNPVFLGRVSGGWPGAAR</sequence>
<protein>
    <submittedName>
        <fullName evidence="2">CehA/McbA family metallohydrolase</fullName>
    </submittedName>
</protein>
<accession>A0ABS9JNJ5</accession>
<dbReference type="NCBIfam" id="NF038032">
    <property type="entry name" value="CehA_McbA_metalo"/>
    <property type="match status" value="1"/>
</dbReference>
<feature type="region of interest" description="Disordered" evidence="1">
    <location>
        <begin position="1"/>
        <end position="30"/>
    </location>
</feature>
<dbReference type="EMBL" id="JAKKZF010000140">
    <property type="protein sequence ID" value="MCG0067140.1"/>
    <property type="molecule type" value="Genomic_DNA"/>
</dbReference>
<reference evidence="2 3" key="1">
    <citation type="submission" date="2022-01" db="EMBL/GenBank/DDBJ databases">
        <title>Draft Genome Sequences of Seven Type Strains of the Genus Streptomyces.</title>
        <authorList>
            <person name="Aziz S."/>
            <person name="Coretto E."/>
            <person name="Chronakova A."/>
            <person name="Sproer C."/>
            <person name="Huber K."/>
            <person name="Nouioui I."/>
            <person name="Gross H."/>
        </authorList>
    </citation>
    <scope>NUCLEOTIDE SEQUENCE [LARGE SCALE GENOMIC DNA]</scope>
    <source>
        <strain evidence="2 3">DSM 41685</strain>
    </source>
</reference>